<feature type="binding site" description="axial binding residue" evidence="9">
    <location>
        <position position="81"/>
    </location>
    <ligand>
        <name>heme c</name>
        <dbReference type="ChEBI" id="CHEBI:61717"/>
        <label>1</label>
    </ligand>
    <ligandPart>
        <name>Fe</name>
        <dbReference type="ChEBI" id="CHEBI:18248"/>
    </ligandPart>
</feature>
<feature type="binding site" description="axial binding residue" evidence="9">
    <location>
        <position position="235"/>
    </location>
    <ligand>
        <name>heme c</name>
        <dbReference type="ChEBI" id="CHEBI:61717"/>
        <label>2</label>
    </ligand>
    <ligandPart>
        <name>Fe</name>
        <dbReference type="ChEBI" id="CHEBI:18248"/>
    </ligandPart>
</feature>
<dbReference type="Proteomes" id="UP000184517">
    <property type="component" value="Unassembled WGS sequence"/>
</dbReference>
<dbReference type="PANTHER" id="PTHR30600">
    <property type="entry name" value="CYTOCHROME C PEROXIDASE-RELATED"/>
    <property type="match status" value="1"/>
</dbReference>
<dbReference type="GO" id="GO:0020037">
    <property type="term" value="F:heme binding"/>
    <property type="evidence" value="ECO:0007669"/>
    <property type="project" value="InterPro"/>
</dbReference>
<evidence type="ECO:0000313" key="12">
    <source>
        <dbReference type="Proteomes" id="UP000184517"/>
    </source>
</evidence>
<protein>
    <submittedName>
        <fullName evidence="11">Cytochrome c peroxidase</fullName>
    </submittedName>
</protein>
<dbReference type="RefSeq" id="WP_072838744.1">
    <property type="nucleotide sequence ID" value="NZ_FQVF01000005.1"/>
</dbReference>
<evidence type="ECO:0000256" key="4">
    <source>
        <dbReference type="ARBA" id="ARBA00022729"/>
    </source>
</evidence>
<keyword evidence="5" id="KW-0574">Periplasm</keyword>
<evidence type="ECO:0000256" key="8">
    <source>
        <dbReference type="PIRSR" id="PIRSR000294-1"/>
    </source>
</evidence>
<dbReference type="GO" id="GO:0004130">
    <property type="term" value="F:cytochrome-c peroxidase activity"/>
    <property type="evidence" value="ECO:0007669"/>
    <property type="project" value="TreeGrafter"/>
</dbReference>
<comment type="cofactor">
    <cofactor evidence="8">
        <name>heme</name>
        <dbReference type="ChEBI" id="CHEBI:30413"/>
    </cofactor>
    <text evidence="8">Binds 2 heme groups.</text>
</comment>
<feature type="binding site" description="covalent" evidence="8">
    <location>
        <position position="231"/>
    </location>
    <ligand>
        <name>heme c</name>
        <dbReference type="ChEBI" id="CHEBI:61717"/>
        <label>2</label>
    </ligand>
</feature>
<evidence type="ECO:0000256" key="1">
    <source>
        <dbReference type="ARBA" id="ARBA00004418"/>
    </source>
</evidence>
<organism evidence="11 12">
    <name type="scientific">Marinomonas polaris DSM 16579</name>
    <dbReference type="NCBI Taxonomy" id="1122206"/>
    <lineage>
        <taxon>Bacteria</taxon>
        <taxon>Pseudomonadati</taxon>
        <taxon>Pseudomonadota</taxon>
        <taxon>Gammaproteobacteria</taxon>
        <taxon>Oceanospirillales</taxon>
        <taxon>Oceanospirillaceae</taxon>
        <taxon>Marinomonas</taxon>
    </lineage>
</organism>
<keyword evidence="4" id="KW-0732">Signal</keyword>
<dbReference type="Gene3D" id="1.10.760.10">
    <property type="entry name" value="Cytochrome c-like domain"/>
    <property type="match status" value="2"/>
</dbReference>
<dbReference type="STRING" id="1122206.SAMN02745753_01111"/>
<dbReference type="GO" id="GO:0046872">
    <property type="term" value="F:metal ion binding"/>
    <property type="evidence" value="ECO:0007669"/>
    <property type="project" value="UniProtKB-KW"/>
</dbReference>
<feature type="binding site" description="covalent" evidence="8">
    <location>
        <position position="234"/>
    </location>
    <ligand>
        <name>heme c</name>
        <dbReference type="ChEBI" id="CHEBI:61717"/>
        <label>2</label>
    </ligand>
</feature>
<evidence type="ECO:0000256" key="7">
    <source>
        <dbReference type="ARBA" id="ARBA00023004"/>
    </source>
</evidence>
<feature type="domain" description="Cytochrome c" evidence="10">
    <location>
        <begin position="215"/>
        <end position="354"/>
    </location>
</feature>
<keyword evidence="12" id="KW-1185">Reference proteome</keyword>
<dbReference type="InterPro" id="IPR009056">
    <property type="entry name" value="Cyt_c-like_dom"/>
</dbReference>
<dbReference type="GO" id="GO:0042597">
    <property type="term" value="C:periplasmic space"/>
    <property type="evidence" value="ECO:0007669"/>
    <property type="project" value="UniProtKB-SubCell"/>
</dbReference>
<dbReference type="PROSITE" id="PS51007">
    <property type="entry name" value="CYTC"/>
    <property type="match status" value="1"/>
</dbReference>
<evidence type="ECO:0000256" key="9">
    <source>
        <dbReference type="PIRSR" id="PIRSR000294-2"/>
    </source>
</evidence>
<evidence type="ECO:0000313" key="11">
    <source>
        <dbReference type="EMBL" id="SHF00142.1"/>
    </source>
</evidence>
<dbReference type="EMBL" id="FQVF01000005">
    <property type="protein sequence ID" value="SHF00142.1"/>
    <property type="molecule type" value="Genomic_DNA"/>
</dbReference>
<keyword evidence="6" id="KW-0560">Oxidoreductase</keyword>
<evidence type="ECO:0000256" key="2">
    <source>
        <dbReference type="ARBA" id="ARBA00022617"/>
    </source>
</evidence>
<keyword evidence="11" id="KW-0575">Peroxidase</keyword>
<proteinExistence type="predicted"/>
<dbReference type="InterPro" id="IPR023929">
    <property type="entry name" value="MbnH-like"/>
</dbReference>
<accession>A0A1M4Y3T3</accession>
<dbReference type="AlphaFoldDB" id="A0A1M4Y3T3"/>
<comment type="subcellular location">
    <subcellularLocation>
        <location evidence="1">Periplasm</location>
    </subcellularLocation>
</comment>
<keyword evidence="7 9" id="KW-0408">Iron</keyword>
<feature type="binding site" description="covalent" evidence="8">
    <location>
        <position position="80"/>
    </location>
    <ligand>
        <name>heme c</name>
        <dbReference type="ChEBI" id="CHEBI:61717"/>
        <label>1</label>
    </ligand>
</feature>
<dbReference type="InterPro" id="IPR004852">
    <property type="entry name" value="Di-haem_cyt_c_peroxidsae"/>
</dbReference>
<evidence type="ECO:0000256" key="6">
    <source>
        <dbReference type="ARBA" id="ARBA00023002"/>
    </source>
</evidence>
<dbReference type="Pfam" id="PF03150">
    <property type="entry name" value="CCP_MauG"/>
    <property type="match status" value="1"/>
</dbReference>
<dbReference type="NCBIfam" id="TIGR04039">
    <property type="entry name" value="MXAN_0977_Heme2"/>
    <property type="match status" value="1"/>
</dbReference>
<evidence type="ECO:0000256" key="3">
    <source>
        <dbReference type="ARBA" id="ARBA00022723"/>
    </source>
</evidence>
<reference evidence="12" key="1">
    <citation type="submission" date="2016-11" db="EMBL/GenBank/DDBJ databases">
        <authorList>
            <person name="Varghese N."/>
            <person name="Submissions S."/>
        </authorList>
    </citation>
    <scope>NUCLEOTIDE SEQUENCE [LARGE SCALE GENOMIC DNA]</scope>
    <source>
        <strain evidence="12">DSM 16579</strain>
    </source>
</reference>
<keyword evidence="2 8" id="KW-0349">Heme</keyword>
<feature type="binding site" description="covalent" evidence="8">
    <location>
        <position position="77"/>
    </location>
    <ligand>
        <name>heme c</name>
        <dbReference type="ChEBI" id="CHEBI:61717"/>
        <label>1</label>
    </ligand>
</feature>
<sequence length="369" mass="41085">MRVKCTYLSSLVGHLALGSILLVCTPYLYAGDYIWALPAWMPAPIVPVDNPMSEEKVTLGQRLFYDANLSGPGYMSCSTCHMPEHSFSEPRPVSVGVTGQFHSRNAMSIVNVAYMKTLTWANPNEVRLEDQANVPIFGTHPIEMDTKGQEEKVILFLQRDPIYPNLFHKAFPDQDNPISFDTITKALASFERTLISYQSPYDDYKYNHNDSAISEDAKLGEALFFSARLGCSSCHTGVHFSDATQASAFHNTGLYNLDGKGAYPEGNQGLFEHTGKEADKGRFRTPTLRNIAQTAPYMHDGSIATLEKVIEHYAAGGRAAQQGKASPLRSDKLHPFLLTDDEKRQLMAFLTSLTDSKFIDNPHFTTPFR</sequence>
<dbReference type="GO" id="GO:0009055">
    <property type="term" value="F:electron transfer activity"/>
    <property type="evidence" value="ECO:0007669"/>
    <property type="project" value="InterPro"/>
</dbReference>
<evidence type="ECO:0000256" key="5">
    <source>
        <dbReference type="ARBA" id="ARBA00022764"/>
    </source>
</evidence>
<dbReference type="OrthoDB" id="9805202at2"/>
<dbReference type="SUPFAM" id="SSF46626">
    <property type="entry name" value="Cytochrome c"/>
    <property type="match status" value="2"/>
</dbReference>
<comment type="PTM">
    <text evidence="8">Binds 2 heme groups per subunit.</text>
</comment>
<gene>
    <name evidence="11" type="ORF">SAMN02745753_01111</name>
</gene>
<dbReference type="InterPro" id="IPR036909">
    <property type="entry name" value="Cyt_c-like_dom_sf"/>
</dbReference>
<dbReference type="InterPro" id="IPR051395">
    <property type="entry name" value="Cytochrome_c_Peroxidase/MauG"/>
</dbReference>
<dbReference type="PIRSF" id="PIRSF000294">
    <property type="entry name" value="Cytochrome-c_peroxidase"/>
    <property type="match status" value="1"/>
</dbReference>
<dbReference type="InterPro" id="IPR026259">
    <property type="entry name" value="MauG/Cytc_peroxidase"/>
</dbReference>
<name>A0A1M4Y3T3_9GAMM</name>
<evidence type="ECO:0000259" key="10">
    <source>
        <dbReference type="PROSITE" id="PS51007"/>
    </source>
</evidence>
<keyword evidence="3 9" id="KW-0479">Metal-binding</keyword>